<accession>A0A8J6QW61</accession>
<dbReference type="CDD" id="cd12797">
    <property type="entry name" value="M23_peptidase"/>
    <property type="match status" value="1"/>
</dbReference>
<dbReference type="InterPro" id="IPR016047">
    <property type="entry name" value="M23ase_b-sheet_dom"/>
</dbReference>
<dbReference type="GO" id="GO:0004222">
    <property type="term" value="F:metalloendopeptidase activity"/>
    <property type="evidence" value="ECO:0007669"/>
    <property type="project" value="TreeGrafter"/>
</dbReference>
<organism evidence="3 4">
    <name type="scientific">Pelovirga terrestris</name>
    <dbReference type="NCBI Taxonomy" id="2771352"/>
    <lineage>
        <taxon>Bacteria</taxon>
        <taxon>Pseudomonadati</taxon>
        <taxon>Thermodesulfobacteriota</taxon>
        <taxon>Desulfuromonadia</taxon>
        <taxon>Geobacterales</taxon>
        <taxon>Geobacteraceae</taxon>
        <taxon>Pelovirga</taxon>
    </lineage>
</organism>
<dbReference type="Proteomes" id="UP000632828">
    <property type="component" value="Unassembled WGS sequence"/>
</dbReference>
<evidence type="ECO:0000256" key="1">
    <source>
        <dbReference type="SAM" id="Coils"/>
    </source>
</evidence>
<feature type="coiled-coil region" evidence="1">
    <location>
        <begin position="39"/>
        <end position="76"/>
    </location>
</feature>
<dbReference type="PANTHER" id="PTHR21666:SF285">
    <property type="entry name" value="M23 FAMILY METALLOPEPTIDASE"/>
    <property type="match status" value="1"/>
</dbReference>
<comment type="caution">
    <text evidence="3">The sequence shown here is derived from an EMBL/GenBank/DDBJ whole genome shotgun (WGS) entry which is preliminary data.</text>
</comment>
<name>A0A8J6QW61_9BACT</name>
<dbReference type="RefSeq" id="WP_191153658.1">
    <property type="nucleotide sequence ID" value="NZ_JACWUN010000002.1"/>
</dbReference>
<keyword evidence="4" id="KW-1185">Reference proteome</keyword>
<dbReference type="InterPro" id="IPR011055">
    <property type="entry name" value="Dup_hybrid_motif"/>
</dbReference>
<dbReference type="Pfam" id="PF01551">
    <property type="entry name" value="Peptidase_M23"/>
    <property type="match status" value="1"/>
</dbReference>
<gene>
    <name evidence="3" type="ORF">ICT70_01700</name>
</gene>
<dbReference type="AlphaFoldDB" id="A0A8J6QW61"/>
<evidence type="ECO:0000259" key="2">
    <source>
        <dbReference type="Pfam" id="PF01551"/>
    </source>
</evidence>
<dbReference type="SUPFAM" id="SSF51261">
    <property type="entry name" value="Duplicated hybrid motif"/>
    <property type="match status" value="1"/>
</dbReference>
<protein>
    <submittedName>
        <fullName evidence="3">Peptidoglycan DD-metalloendopeptidase family protein</fullName>
    </submittedName>
</protein>
<dbReference type="PANTHER" id="PTHR21666">
    <property type="entry name" value="PEPTIDASE-RELATED"/>
    <property type="match status" value="1"/>
</dbReference>
<evidence type="ECO:0000313" key="4">
    <source>
        <dbReference type="Proteomes" id="UP000632828"/>
    </source>
</evidence>
<proteinExistence type="predicted"/>
<feature type="domain" description="M23ase beta-sheet core" evidence="2">
    <location>
        <begin position="173"/>
        <end position="267"/>
    </location>
</feature>
<dbReference type="EMBL" id="JACWUN010000002">
    <property type="protein sequence ID" value="MBD1399378.1"/>
    <property type="molecule type" value="Genomic_DNA"/>
</dbReference>
<dbReference type="Gene3D" id="2.70.70.10">
    <property type="entry name" value="Glucose Permease (Domain IIA)"/>
    <property type="match status" value="1"/>
</dbReference>
<dbReference type="InterPro" id="IPR050570">
    <property type="entry name" value="Cell_wall_metabolism_enzyme"/>
</dbReference>
<reference evidence="3" key="1">
    <citation type="submission" date="2020-09" db="EMBL/GenBank/DDBJ databases">
        <title>Pelobacter alkaliphilus sp. nov., a novel anaerobic arsenate-reducing bacterium from terrestrial mud volcano.</title>
        <authorList>
            <person name="Khomyakova M.A."/>
            <person name="Merkel A.Y."/>
            <person name="Slobodkin A.I."/>
        </authorList>
    </citation>
    <scope>NUCLEOTIDE SEQUENCE</scope>
    <source>
        <strain evidence="3">M08fum</strain>
    </source>
</reference>
<keyword evidence="1" id="KW-0175">Coiled coil</keyword>
<dbReference type="FunFam" id="2.70.70.10:FF:000006">
    <property type="entry name" value="M23 family peptidase"/>
    <property type="match status" value="1"/>
</dbReference>
<evidence type="ECO:0000313" key="3">
    <source>
        <dbReference type="EMBL" id="MBD1399378.1"/>
    </source>
</evidence>
<sequence length="271" mass="30586">MRSLRIRKTFLGLTLCSLLLGGMLFSFFAWDYVSHRIEFQELQRLRIEASDQRQNMQRLVLDVERLQQELASLAMTEARIRQLANLEDDGRLIPVAMGGQPDEDNFSLNEIQQQINALQIDIELRRQAQQDVRNLLNDQISISRSTPKGWPTRGWLSSYFGKRKSPFTGRTVMHEGLDIAANTGTPVVAPADGIVARVTYSSTYGNKVVIDHGYGYQTLYAHNSRILVKVGQRVTRGERIAQVGNTGVSTGPHLHYEVHLNGVPIDPRAFL</sequence>